<keyword evidence="5 7" id="KW-1133">Transmembrane helix</keyword>
<comment type="similarity">
    <text evidence="2">Belongs to the polysaccharide synthase family.</text>
</comment>
<evidence type="ECO:0000256" key="2">
    <source>
        <dbReference type="ARBA" id="ARBA00007430"/>
    </source>
</evidence>
<dbReference type="InterPro" id="IPR050833">
    <property type="entry name" value="Poly_Biosynth_Transport"/>
</dbReference>
<protein>
    <recommendedName>
        <fullName evidence="9">Polysaccharide biosynthesis protein C-terminal domain-containing protein</fullName>
    </recommendedName>
</protein>
<dbReference type="RefSeq" id="WP_172455525.1">
    <property type="nucleotide sequence ID" value="NZ_CP016808.1"/>
</dbReference>
<feature type="transmembrane region" description="Helical" evidence="7">
    <location>
        <begin position="387"/>
        <end position="409"/>
    </location>
</feature>
<evidence type="ECO:0008006" key="9">
    <source>
        <dbReference type="Google" id="ProtNLM"/>
    </source>
</evidence>
<feature type="transmembrane region" description="Helical" evidence="7">
    <location>
        <begin position="329"/>
        <end position="349"/>
    </location>
</feature>
<feature type="transmembrane region" description="Helical" evidence="7">
    <location>
        <begin position="289"/>
        <end position="309"/>
    </location>
</feature>
<feature type="transmembrane region" description="Helical" evidence="7">
    <location>
        <begin position="444"/>
        <end position="462"/>
    </location>
</feature>
<organism evidence="8">
    <name type="scientific">Paenibacillus sp. BIHB 4019</name>
    <dbReference type="NCBI Taxonomy" id="1870819"/>
    <lineage>
        <taxon>Bacteria</taxon>
        <taxon>Bacillati</taxon>
        <taxon>Bacillota</taxon>
        <taxon>Bacilli</taxon>
        <taxon>Bacillales</taxon>
        <taxon>Paenibacillaceae</taxon>
        <taxon>Paenibacillus</taxon>
    </lineage>
</organism>
<feature type="transmembrane region" description="Helical" evidence="7">
    <location>
        <begin position="149"/>
        <end position="170"/>
    </location>
</feature>
<sequence>MGKIKQILQAKDHPFWVIIQQFVTKVLTGVKFLIIARMLGPAEMGLVSIALVSLSIIELLTQLGVMEGIIQRKEDLNHQQKNALWTMMLARGVGISLVLLITAPYIAQLFGEGRATSLLLLAAGVPLATNAVSIKWYERMRHKDFRSTGILQLITIMLDLSLSVMLVVVLNSPIGVIAGQLIAQLFRCTASFVWFKDMPKLSRDMGSIADIRKYGKWIWANSISTLVLYQLDKVIASRFLGTTMLGLYQTSQKLSQMSISDASYALGQYFFPVLSKLNREDHSQLKVQFMQMLLLILSFSAVTSAYFYLNVEWLVELLLGKEWLDIAPLLGLMLVTASLAGVMNVAVVLLRAVGKPRIVTLTSYVQLAIYVPLAIVGVVYFQVYGLIAASLIGTLVTTLVLLVYSFMTLKAAPRKQDFKKTIFPIAVLLVFYALHVWAGGMGLLIASTLIYVALVITIAKSLKGAEPEKKQLALGA</sequence>
<feature type="transmembrane region" description="Helical" evidence="7">
    <location>
        <begin position="361"/>
        <end position="381"/>
    </location>
</feature>
<name>A0A1B2DJR8_9BACL</name>
<gene>
    <name evidence="8" type="ORF">BBD42_16715</name>
</gene>
<feature type="transmembrane region" description="Helical" evidence="7">
    <location>
        <begin position="82"/>
        <end position="106"/>
    </location>
</feature>
<reference evidence="8" key="1">
    <citation type="submission" date="2016-08" db="EMBL/GenBank/DDBJ databases">
        <title>Complete Genome Seqeunce of Paenibacillus sp. BIHB 4019 from tea rhizoplane.</title>
        <authorList>
            <person name="Thakur R."/>
            <person name="Swarnkar M.K."/>
            <person name="Gulati A."/>
        </authorList>
    </citation>
    <scope>NUCLEOTIDE SEQUENCE [LARGE SCALE GENOMIC DNA]</scope>
    <source>
        <strain evidence="8">BIHB4019</strain>
    </source>
</reference>
<accession>A0A1B2DJR8</accession>
<dbReference type="PANTHER" id="PTHR30250">
    <property type="entry name" value="PST FAMILY PREDICTED COLANIC ACID TRANSPORTER"/>
    <property type="match status" value="1"/>
</dbReference>
<feature type="transmembrane region" description="Helical" evidence="7">
    <location>
        <begin position="421"/>
        <end position="438"/>
    </location>
</feature>
<evidence type="ECO:0000256" key="5">
    <source>
        <dbReference type="ARBA" id="ARBA00022989"/>
    </source>
</evidence>
<keyword evidence="3" id="KW-1003">Cell membrane</keyword>
<dbReference type="GO" id="GO:0005886">
    <property type="term" value="C:plasma membrane"/>
    <property type="evidence" value="ECO:0007669"/>
    <property type="project" value="UniProtKB-SubCell"/>
</dbReference>
<evidence type="ECO:0000256" key="4">
    <source>
        <dbReference type="ARBA" id="ARBA00022692"/>
    </source>
</evidence>
<feature type="transmembrane region" description="Helical" evidence="7">
    <location>
        <begin position="45"/>
        <end position="70"/>
    </location>
</feature>
<feature type="transmembrane region" description="Helical" evidence="7">
    <location>
        <begin position="176"/>
        <end position="195"/>
    </location>
</feature>
<proteinExistence type="inferred from homology"/>
<feature type="transmembrane region" description="Helical" evidence="7">
    <location>
        <begin position="118"/>
        <end position="137"/>
    </location>
</feature>
<evidence type="ECO:0000256" key="7">
    <source>
        <dbReference type="SAM" id="Phobius"/>
    </source>
</evidence>
<dbReference type="PANTHER" id="PTHR30250:SF10">
    <property type="entry name" value="LIPOPOLYSACCHARIDE BIOSYNTHESIS PROTEIN WZXC"/>
    <property type="match status" value="1"/>
</dbReference>
<dbReference type="EMBL" id="CP016808">
    <property type="protein sequence ID" value="ANY67931.1"/>
    <property type="molecule type" value="Genomic_DNA"/>
</dbReference>
<evidence type="ECO:0000256" key="6">
    <source>
        <dbReference type="ARBA" id="ARBA00023136"/>
    </source>
</evidence>
<feature type="transmembrane region" description="Helical" evidence="7">
    <location>
        <begin position="15"/>
        <end position="39"/>
    </location>
</feature>
<comment type="subcellular location">
    <subcellularLocation>
        <location evidence="1">Cell membrane</location>
        <topology evidence="1">Multi-pass membrane protein</topology>
    </subcellularLocation>
</comment>
<dbReference type="AlphaFoldDB" id="A0A1B2DJR8"/>
<evidence type="ECO:0000256" key="1">
    <source>
        <dbReference type="ARBA" id="ARBA00004651"/>
    </source>
</evidence>
<keyword evidence="4 7" id="KW-0812">Transmembrane</keyword>
<evidence type="ECO:0000313" key="8">
    <source>
        <dbReference type="EMBL" id="ANY67931.1"/>
    </source>
</evidence>
<evidence type="ECO:0000256" key="3">
    <source>
        <dbReference type="ARBA" id="ARBA00022475"/>
    </source>
</evidence>
<dbReference type="Pfam" id="PF13440">
    <property type="entry name" value="Polysacc_synt_3"/>
    <property type="match status" value="1"/>
</dbReference>
<keyword evidence="6 7" id="KW-0472">Membrane</keyword>